<sequence length="169" mass="19836">MKIQDVNNLSSEEFIENFNNIFEKTSSIAISSEKKRPFNNKNDMIEVFINEFDHLDIDSKKNILINHPDLGIKLKITNDLTEMSKKEQRNVGLDNCTEDEFLLFNRMNDEYKLKFSIPFIFAVKGANKSIIIDEFKRRLTNEDIDLEIAESIKQVKKIAKFRLDEIINE</sequence>
<comment type="pathway">
    <text evidence="2">Purine metabolism; urate degradation; (S)-allantoin from urate: step 3/3.</text>
</comment>
<dbReference type="InterPro" id="IPR036778">
    <property type="entry name" value="OHCU_decarboxylase_sf"/>
</dbReference>
<dbReference type="EMBL" id="UINC01019196">
    <property type="protein sequence ID" value="SVA81159.1"/>
    <property type="molecule type" value="Genomic_DNA"/>
</dbReference>
<protein>
    <recommendedName>
        <fullName evidence="3">2-oxo-4-hydroxy-4-carboxy-5-ureidoimidazoline decarboxylase</fullName>
        <ecNumber evidence="3">4.1.1.97</ecNumber>
    </recommendedName>
</protein>
<evidence type="ECO:0000256" key="4">
    <source>
        <dbReference type="ARBA" id="ARBA00022631"/>
    </source>
</evidence>
<reference evidence="8" key="1">
    <citation type="submission" date="2018-05" db="EMBL/GenBank/DDBJ databases">
        <authorList>
            <person name="Lanie J.A."/>
            <person name="Ng W.-L."/>
            <person name="Kazmierczak K.M."/>
            <person name="Andrzejewski T.M."/>
            <person name="Davidsen T.M."/>
            <person name="Wayne K.J."/>
            <person name="Tettelin H."/>
            <person name="Glass J.I."/>
            <person name="Rusch D."/>
            <person name="Podicherti R."/>
            <person name="Tsui H.-C.T."/>
            <person name="Winkler M.E."/>
        </authorList>
    </citation>
    <scope>NUCLEOTIDE SEQUENCE</scope>
</reference>
<keyword evidence="4" id="KW-0659">Purine metabolism</keyword>
<comment type="catalytic activity">
    <reaction evidence="1">
        <text>5-hydroxy-2-oxo-4-ureido-2,5-dihydro-1H-imidazole-5-carboxylate + H(+) = (S)-allantoin + CO2</text>
        <dbReference type="Rhea" id="RHEA:26301"/>
        <dbReference type="ChEBI" id="CHEBI:15378"/>
        <dbReference type="ChEBI" id="CHEBI:15678"/>
        <dbReference type="ChEBI" id="CHEBI:16526"/>
        <dbReference type="ChEBI" id="CHEBI:58639"/>
        <dbReference type="EC" id="4.1.1.97"/>
    </reaction>
</comment>
<gene>
    <name evidence="8" type="ORF">METZ01_LOCUS134013</name>
</gene>
<dbReference type="GO" id="GO:0019628">
    <property type="term" value="P:urate catabolic process"/>
    <property type="evidence" value="ECO:0007669"/>
    <property type="project" value="UniProtKB-UniPathway"/>
</dbReference>
<proteinExistence type="predicted"/>
<dbReference type="AlphaFoldDB" id="A0A381YW24"/>
<accession>A0A381YW24</accession>
<dbReference type="InterPro" id="IPR018020">
    <property type="entry name" value="OHCU_decarboxylase"/>
</dbReference>
<dbReference type="GO" id="GO:0000255">
    <property type="term" value="P:allantoin metabolic process"/>
    <property type="evidence" value="ECO:0007669"/>
    <property type="project" value="InterPro"/>
</dbReference>
<dbReference type="UniPathway" id="UPA00394">
    <property type="reaction ID" value="UER00652"/>
</dbReference>
<dbReference type="GO" id="GO:0005777">
    <property type="term" value="C:peroxisome"/>
    <property type="evidence" value="ECO:0007669"/>
    <property type="project" value="TreeGrafter"/>
</dbReference>
<dbReference type="InterPro" id="IPR017580">
    <property type="entry name" value="OHCU_decarboxylase-1"/>
</dbReference>
<dbReference type="Pfam" id="PF09349">
    <property type="entry name" value="OHCU_decarbox"/>
    <property type="match status" value="1"/>
</dbReference>
<dbReference type="GO" id="GO:0051997">
    <property type="term" value="F:2-oxo-4-hydroxy-4-carboxy-5-ureidoimidazoline decarboxylase activity"/>
    <property type="evidence" value="ECO:0007669"/>
    <property type="project" value="UniProtKB-EC"/>
</dbReference>
<evidence type="ECO:0000313" key="8">
    <source>
        <dbReference type="EMBL" id="SVA81159.1"/>
    </source>
</evidence>
<keyword evidence="5" id="KW-0210">Decarboxylase</keyword>
<organism evidence="8">
    <name type="scientific">marine metagenome</name>
    <dbReference type="NCBI Taxonomy" id="408172"/>
    <lineage>
        <taxon>unclassified sequences</taxon>
        <taxon>metagenomes</taxon>
        <taxon>ecological metagenomes</taxon>
    </lineage>
</organism>
<dbReference type="Gene3D" id="1.10.3330.10">
    <property type="entry name" value="Oxo-4-hydroxy-4-carboxy-5-ureidoimidazoline decarboxylase"/>
    <property type="match status" value="1"/>
</dbReference>
<name>A0A381YW24_9ZZZZ</name>
<dbReference type="GO" id="GO:0006144">
    <property type="term" value="P:purine nucleobase metabolic process"/>
    <property type="evidence" value="ECO:0007669"/>
    <property type="project" value="UniProtKB-KW"/>
</dbReference>
<evidence type="ECO:0000256" key="3">
    <source>
        <dbReference type="ARBA" id="ARBA00012257"/>
    </source>
</evidence>
<evidence type="ECO:0000256" key="1">
    <source>
        <dbReference type="ARBA" id="ARBA00001163"/>
    </source>
</evidence>
<dbReference type="PANTHER" id="PTHR43466">
    <property type="entry name" value="2-OXO-4-HYDROXY-4-CARBOXY-5-UREIDOIMIDAZOLINE DECARBOXYLASE-RELATED"/>
    <property type="match status" value="1"/>
</dbReference>
<feature type="domain" description="Oxo-4-hydroxy-4-carboxy-5-ureidoimidazoline decarboxylase" evidence="7">
    <location>
        <begin position="7"/>
        <end position="164"/>
    </location>
</feature>
<evidence type="ECO:0000256" key="2">
    <source>
        <dbReference type="ARBA" id="ARBA00004754"/>
    </source>
</evidence>
<dbReference type="EC" id="4.1.1.97" evidence="3"/>
<keyword evidence="6" id="KW-0456">Lyase</keyword>
<evidence type="ECO:0000259" key="7">
    <source>
        <dbReference type="Pfam" id="PF09349"/>
    </source>
</evidence>
<dbReference type="PANTHER" id="PTHR43466:SF1">
    <property type="entry name" value="2-OXO-4-HYDROXY-4-CARBOXY-5-UREIDOIMIDAZOLINE DECARBOXYLASE-RELATED"/>
    <property type="match status" value="1"/>
</dbReference>
<evidence type="ECO:0000256" key="6">
    <source>
        <dbReference type="ARBA" id="ARBA00023239"/>
    </source>
</evidence>
<dbReference type="SUPFAM" id="SSF158694">
    <property type="entry name" value="UraD-Like"/>
    <property type="match status" value="1"/>
</dbReference>
<evidence type="ECO:0000256" key="5">
    <source>
        <dbReference type="ARBA" id="ARBA00022793"/>
    </source>
</evidence>
<dbReference type="NCBIfam" id="TIGR03164">
    <property type="entry name" value="UHCUDC"/>
    <property type="match status" value="1"/>
</dbReference>